<comment type="similarity">
    <text evidence="7">Belongs to the PINc/VapC protein family.</text>
</comment>
<dbReference type="PANTHER" id="PTHR33653">
    <property type="entry name" value="RIBONUCLEASE VAPC2"/>
    <property type="match status" value="1"/>
</dbReference>
<organism evidence="9 10">
    <name type="scientific">Pararhizobium capsulatum DSM 1112</name>
    <dbReference type="NCBI Taxonomy" id="1121113"/>
    <lineage>
        <taxon>Bacteria</taxon>
        <taxon>Pseudomonadati</taxon>
        <taxon>Pseudomonadota</taxon>
        <taxon>Alphaproteobacteria</taxon>
        <taxon>Hyphomicrobiales</taxon>
        <taxon>Rhizobiaceae</taxon>
        <taxon>Rhizobium/Agrobacterium group</taxon>
        <taxon>Pararhizobium</taxon>
    </lineage>
</organism>
<dbReference type="InterPro" id="IPR002716">
    <property type="entry name" value="PIN_dom"/>
</dbReference>
<feature type="domain" description="PIN" evidence="8">
    <location>
        <begin position="3"/>
        <end position="118"/>
    </location>
</feature>
<sequence>MTLVDTNVLLDVVSNDPVWADWSIEQLEAAALRGPLLINDIVYAELSVRYERVESLEDFIAEAGIEMAPLSRPALFLAAKVFTSYRKAGGARTGVLPDFFIGAQAAVEGLDLLTRDTARYRSYFPTVKLIAPGR</sequence>
<proteinExistence type="inferred from homology"/>
<dbReference type="InterPro" id="IPR029060">
    <property type="entry name" value="PIN-like_dom_sf"/>
</dbReference>
<dbReference type="InterPro" id="IPR050556">
    <property type="entry name" value="Type_II_TA_system_RNase"/>
</dbReference>
<keyword evidence="4" id="KW-0479">Metal-binding</keyword>
<keyword evidence="10" id="KW-1185">Reference proteome</keyword>
<keyword evidence="2" id="KW-1277">Toxin-antitoxin system</keyword>
<evidence type="ECO:0000256" key="6">
    <source>
        <dbReference type="ARBA" id="ARBA00022842"/>
    </source>
</evidence>
<protein>
    <submittedName>
        <fullName evidence="9">Nucleic acid-binding protein</fullName>
    </submittedName>
</protein>
<name>A0ABU0BV57_9HYPH</name>
<dbReference type="Proteomes" id="UP001230207">
    <property type="component" value="Unassembled WGS sequence"/>
</dbReference>
<keyword evidence="6" id="KW-0460">Magnesium</keyword>
<dbReference type="Pfam" id="PF01850">
    <property type="entry name" value="PIN"/>
    <property type="match status" value="1"/>
</dbReference>
<gene>
    <name evidence="9" type="ORF">QO002_004343</name>
</gene>
<dbReference type="PANTHER" id="PTHR33653:SF1">
    <property type="entry name" value="RIBONUCLEASE VAPC2"/>
    <property type="match status" value="1"/>
</dbReference>
<dbReference type="SUPFAM" id="SSF88723">
    <property type="entry name" value="PIN domain-like"/>
    <property type="match status" value="1"/>
</dbReference>
<evidence type="ECO:0000256" key="5">
    <source>
        <dbReference type="ARBA" id="ARBA00022801"/>
    </source>
</evidence>
<evidence type="ECO:0000313" key="10">
    <source>
        <dbReference type="Proteomes" id="UP001230207"/>
    </source>
</evidence>
<dbReference type="EMBL" id="JAUSVF010000002">
    <property type="protein sequence ID" value="MDQ0322137.1"/>
    <property type="molecule type" value="Genomic_DNA"/>
</dbReference>
<dbReference type="RefSeq" id="WP_307233696.1">
    <property type="nucleotide sequence ID" value="NZ_JAUSVF010000002.1"/>
</dbReference>
<evidence type="ECO:0000256" key="3">
    <source>
        <dbReference type="ARBA" id="ARBA00022722"/>
    </source>
</evidence>
<comment type="cofactor">
    <cofactor evidence="1">
        <name>Mg(2+)</name>
        <dbReference type="ChEBI" id="CHEBI:18420"/>
    </cofactor>
</comment>
<evidence type="ECO:0000256" key="7">
    <source>
        <dbReference type="ARBA" id="ARBA00038093"/>
    </source>
</evidence>
<keyword evidence="5" id="KW-0378">Hydrolase</keyword>
<reference evidence="9 10" key="1">
    <citation type="submission" date="2023-07" db="EMBL/GenBank/DDBJ databases">
        <title>Genomic Encyclopedia of Type Strains, Phase IV (KMG-IV): sequencing the most valuable type-strain genomes for metagenomic binning, comparative biology and taxonomic classification.</title>
        <authorList>
            <person name="Goeker M."/>
        </authorList>
    </citation>
    <scope>NUCLEOTIDE SEQUENCE [LARGE SCALE GENOMIC DNA]</scope>
    <source>
        <strain evidence="9 10">DSM 1112</strain>
    </source>
</reference>
<evidence type="ECO:0000256" key="2">
    <source>
        <dbReference type="ARBA" id="ARBA00022649"/>
    </source>
</evidence>
<dbReference type="Gene3D" id="3.40.50.1010">
    <property type="entry name" value="5'-nuclease"/>
    <property type="match status" value="1"/>
</dbReference>
<comment type="caution">
    <text evidence="9">The sequence shown here is derived from an EMBL/GenBank/DDBJ whole genome shotgun (WGS) entry which is preliminary data.</text>
</comment>
<keyword evidence="3" id="KW-0540">Nuclease</keyword>
<accession>A0ABU0BV57</accession>
<evidence type="ECO:0000259" key="8">
    <source>
        <dbReference type="Pfam" id="PF01850"/>
    </source>
</evidence>
<evidence type="ECO:0000256" key="4">
    <source>
        <dbReference type="ARBA" id="ARBA00022723"/>
    </source>
</evidence>
<evidence type="ECO:0000313" key="9">
    <source>
        <dbReference type="EMBL" id="MDQ0322137.1"/>
    </source>
</evidence>
<evidence type="ECO:0000256" key="1">
    <source>
        <dbReference type="ARBA" id="ARBA00001946"/>
    </source>
</evidence>